<evidence type="ECO:0000256" key="8">
    <source>
        <dbReference type="RuleBase" id="RU004442"/>
    </source>
</evidence>
<evidence type="ECO:0000256" key="7">
    <source>
        <dbReference type="RuleBase" id="RU000682"/>
    </source>
</evidence>
<feature type="compositionally biased region" description="Low complexity" evidence="9">
    <location>
        <begin position="146"/>
        <end position="195"/>
    </location>
</feature>
<dbReference type="Gene3D" id="1.10.10.60">
    <property type="entry name" value="Homeodomain-like"/>
    <property type="match status" value="1"/>
</dbReference>
<feature type="compositionally biased region" description="Low complexity" evidence="9">
    <location>
        <begin position="112"/>
        <end position="132"/>
    </location>
</feature>
<keyword evidence="4 6" id="KW-0371">Homeobox</keyword>
<keyword evidence="12" id="KW-1185">Reference proteome</keyword>
<keyword evidence="5 6" id="KW-0539">Nucleus</keyword>
<dbReference type="InterPro" id="IPR017970">
    <property type="entry name" value="Homeobox_CS"/>
</dbReference>
<protein>
    <submittedName>
        <fullName evidence="11">Homeotic protein Sex combs reduced</fullName>
    </submittedName>
</protein>
<dbReference type="PANTHER" id="PTHR45771">
    <property type="entry name" value="HOMEOTIC PROTEIN DEFORMED"/>
    <property type="match status" value="1"/>
</dbReference>
<accession>A0A6A4VIJ7</accession>
<comment type="subcellular location">
    <subcellularLocation>
        <location evidence="1 6 7">Nucleus</location>
    </subcellularLocation>
</comment>
<dbReference type="GO" id="GO:0045944">
    <property type="term" value="P:positive regulation of transcription by RNA polymerase II"/>
    <property type="evidence" value="ECO:0007669"/>
    <property type="project" value="TreeGrafter"/>
</dbReference>
<dbReference type="PROSITE" id="PS50071">
    <property type="entry name" value="HOMEOBOX_2"/>
    <property type="match status" value="1"/>
</dbReference>
<feature type="region of interest" description="Disordered" evidence="9">
    <location>
        <begin position="36"/>
        <end position="203"/>
    </location>
</feature>
<dbReference type="GO" id="GO:0005654">
    <property type="term" value="C:nucleoplasm"/>
    <property type="evidence" value="ECO:0007669"/>
    <property type="project" value="TreeGrafter"/>
</dbReference>
<feature type="compositionally biased region" description="Pro residues" evidence="9">
    <location>
        <begin position="67"/>
        <end position="86"/>
    </location>
</feature>
<dbReference type="GO" id="GO:0000981">
    <property type="term" value="F:DNA-binding transcription factor activity, RNA polymerase II-specific"/>
    <property type="evidence" value="ECO:0007669"/>
    <property type="project" value="InterPro"/>
</dbReference>
<dbReference type="Pfam" id="PF00046">
    <property type="entry name" value="Homeodomain"/>
    <property type="match status" value="1"/>
</dbReference>
<dbReference type="PRINTS" id="PR00024">
    <property type="entry name" value="HOMEOBOX"/>
</dbReference>
<feature type="DNA-binding region" description="Homeobox" evidence="6">
    <location>
        <begin position="228"/>
        <end position="287"/>
    </location>
</feature>
<dbReference type="PROSITE" id="PS00027">
    <property type="entry name" value="HOMEOBOX_1"/>
    <property type="match status" value="1"/>
</dbReference>
<dbReference type="OrthoDB" id="6159439at2759"/>
<dbReference type="PROSITE" id="PS00032">
    <property type="entry name" value="ANTENNAPEDIA"/>
    <property type="match status" value="1"/>
</dbReference>
<dbReference type="FunFam" id="1.10.10.60:FF:000055">
    <property type="entry name" value="Homeobox protein Hox-A5"/>
    <property type="match status" value="1"/>
</dbReference>
<dbReference type="AlphaFoldDB" id="A0A6A4VIJ7"/>
<proteinExistence type="inferred from homology"/>
<keyword evidence="3 6" id="KW-0238">DNA-binding</keyword>
<dbReference type="EMBL" id="VIIS01001886">
    <property type="protein sequence ID" value="KAF0291364.1"/>
    <property type="molecule type" value="Genomic_DNA"/>
</dbReference>
<gene>
    <name evidence="11" type="primary">Scr</name>
    <name evidence="11" type="ORF">FJT64_001124</name>
</gene>
<dbReference type="GO" id="GO:0009952">
    <property type="term" value="P:anterior/posterior pattern specification"/>
    <property type="evidence" value="ECO:0007669"/>
    <property type="project" value="TreeGrafter"/>
</dbReference>
<dbReference type="InterPro" id="IPR001827">
    <property type="entry name" value="Homeobox_Antennapedia_CS"/>
</dbReference>
<comment type="caution">
    <text evidence="11">The sequence shown here is derived from an EMBL/GenBank/DDBJ whole genome shotgun (WGS) entry which is preliminary data.</text>
</comment>
<dbReference type="InterPro" id="IPR001356">
    <property type="entry name" value="HD"/>
</dbReference>
<dbReference type="SMART" id="SM00389">
    <property type="entry name" value="HOX"/>
    <property type="match status" value="1"/>
</dbReference>
<dbReference type="InterPro" id="IPR017995">
    <property type="entry name" value="Homeobox_antennapedia"/>
</dbReference>
<dbReference type="PANTHER" id="PTHR45771:SF6">
    <property type="entry name" value="HOMEOTIC PROTEIN SEX COMBS REDUCED"/>
    <property type="match status" value="1"/>
</dbReference>
<dbReference type="GO" id="GO:0000978">
    <property type="term" value="F:RNA polymerase II cis-regulatory region sequence-specific DNA binding"/>
    <property type="evidence" value="ECO:0007669"/>
    <property type="project" value="TreeGrafter"/>
</dbReference>
<evidence type="ECO:0000256" key="4">
    <source>
        <dbReference type="ARBA" id="ARBA00023155"/>
    </source>
</evidence>
<dbReference type="InterPro" id="IPR050609">
    <property type="entry name" value="Antp_homeobox_Deformed_sf"/>
</dbReference>
<reference evidence="11 12" key="1">
    <citation type="submission" date="2019-07" db="EMBL/GenBank/DDBJ databases">
        <title>Draft genome assembly of a fouling barnacle, Amphibalanus amphitrite (Darwin, 1854): The first reference genome for Thecostraca.</title>
        <authorList>
            <person name="Kim W."/>
        </authorList>
    </citation>
    <scope>NUCLEOTIDE SEQUENCE [LARGE SCALE GENOMIC DNA]</scope>
    <source>
        <strain evidence="11">SNU_AA5</strain>
        <tissue evidence="11">Soma without cirri and trophi</tissue>
    </source>
</reference>
<organism evidence="11 12">
    <name type="scientific">Amphibalanus amphitrite</name>
    <name type="common">Striped barnacle</name>
    <name type="synonym">Balanus amphitrite</name>
    <dbReference type="NCBI Taxonomy" id="1232801"/>
    <lineage>
        <taxon>Eukaryota</taxon>
        <taxon>Metazoa</taxon>
        <taxon>Ecdysozoa</taxon>
        <taxon>Arthropoda</taxon>
        <taxon>Crustacea</taxon>
        <taxon>Multicrustacea</taxon>
        <taxon>Cirripedia</taxon>
        <taxon>Thoracica</taxon>
        <taxon>Thoracicalcarea</taxon>
        <taxon>Balanomorpha</taxon>
        <taxon>Balanoidea</taxon>
        <taxon>Balanidae</taxon>
        <taxon>Amphibalaninae</taxon>
        <taxon>Amphibalanus</taxon>
    </lineage>
</organism>
<feature type="compositionally biased region" description="Low complexity" evidence="9">
    <location>
        <begin position="43"/>
        <end position="53"/>
    </location>
</feature>
<feature type="domain" description="Homeobox" evidence="10">
    <location>
        <begin position="226"/>
        <end position="286"/>
    </location>
</feature>
<evidence type="ECO:0000256" key="5">
    <source>
        <dbReference type="ARBA" id="ARBA00023242"/>
    </source>
</evidence>
<dbReference type="InterPro" id="IPR020479">
    <property type="entry name" value="HD_metazoa"/>
</dbReference>
<dbReference type="Proteomes" id="UP000440578">
    <property type="component" value="Unassembled WGS sequence"/>
</dbReference>
<evidence type="ECO:0000256" key="6">
    <source>
        <dbReference type="PROSITE-ProRule" id="PRU00108"/>
    </source>
</evidence>
<evidence type="ECO:0000256" key="1">
    <source>
        <dbReference type="ARBA" id="ARBA00004123"/>
    </source>
</evidence>
<dbReference type="SUPFAM" id="SSF46689">
    <property type="entry name" value="Homeodomain-like"/>
    <property type="match status" value="1"/>
</dbReference>
<evidence type="ECO:0000313" key="11">
    <source>
        <dbReference type="EMBL" id="KAF0291364.1"/>
    </source>
</evidence>
<keyword evidence="2" id="KW-0217">Developmental protein</keyword>
<dbReference type="CDD" id="cd00086">
    <property type="entry name" value="homeodomain"/>
    <property type="match status" value="1"/>
</dbReference>
<evidence type="ECO:0000256" key="3">
    <source>
        <dbReference type="ARBA" id="ARBA00023125"/>
    </source>
</evidence>
<comment type="similarity">
    <text evidence="8">Belongs to the Antp homeobox family.</text>
</comment>
<dbReference type="InterPro" id="IPR009057">
    <property type="entry name" value="Homeodomain-like_sf"/>
</dbReference>
<sequence>MSSYQFVQDSLSNWAVQRGQDGSQVSGGDYYNQSYGGSGCYLQQQQQQQQQQQHSQLYGYGATQQPQPQPPQPPPQQTPQPQPQQPTMPSGDFRMLHPASSPALPTKTKPVASASQASATSTSAVSATATTSCKFEPGVGSPQDLSTSSTPNPPAASQQSPRSTASTSSSGSSGEQAASSTASTAAAATGSANNNNDKETKPELTRQVYPWMKRVHIGQSQVNANGETKRQRTSYTRYQTLELEKEFHFNRYLTRRRRIEIAHALCLTERQIKIWFQNRRMKWKKEHKMASMNALPQMPPHLAGMGMPHPHHAAAFHPGMSEQFFTDFGYGYGKPF</sequence>
<name>A0A6A4VIJ7_AMPAM</name>
<evidence type="ECO:0000259" key="10">
    <source>
        <dbReference type="PROSITE" id="PS50071"/>
    </source>
</evidence>
<evidence type="ECO:0000313" key="12">
    <source>
        <dbReference type="Proteomes" id="UP000440578"/>
    </source>
</evidence>
<dbReference type="PRINTS" id="PR00025">
    <property type="entry name" value="ANTENNAPEDIA"/>
</dbReference>
<evidence type="ECO:0000256" key="9">
    <source>
        <dbReference type="SAM" id="MobiDB-lite"/>
    </source>
</evidence>
<evidence type="ECO:0000256" key="2">
    <source>
        <dbReference type="ARBA" id="ARBA00022473"/>
    </source>
</evidence>